<dbReference type="EMBL" id="JAHDYR010000048">
    <property type="protein sequence ID" value="KAG9391840.1"/>
    <property type="molecule type" value="Genomic_DNA"/>
</dbReference>
<dbReference type="AlphaFoldDB" id="A0A8J6E8F7"/>
<name>A0A8J6E8F7_9EUKA</name>
<evidence type="ECO:0000313" key="2">
    <source>
        <dbReference type="Proteomes" id="UP000717585"/>
    </source>
</evidence>
<sequence length="91" mass="10735">MKFLPTRVQKERKEVERLSAEMKRQFFQEYVQTVTDRAFLKYVNLNKPTLSDREKKQIKNFVERFTVGYTTIARERAGVSSPLDFVAPFGV</sequence>
<keyword evidence="2" id="KW-1185">Reference proteome</keyword>
<comment type="caution">
    <text evidence="1">The sequence shown here is derived from an EMBL/GenBank/DDBJ whole genome shotgun (WGS) entry which is preliminary data.</text>
</comment>
<gene>
    <name evidence="1" type="ORF">J8273_6853</name>
</gene>
<reference evidence="1" key="1">
    <citation type="submission" date="2021-05" db="EMBL/GenBank/DDBJ databases">
        <title>A free-living protist that lacks canonical eukaryotic 1 DNA replication and segregation systems.</title>
        <authorList>
            <person name="Salas-Leiva D.E."/>
            <person name="Tromer E.C."/>
            <person name="Curtis B.A."/>
            <person name="Jerlstrom-Hultqvist J."/>
            <person name="Kolisko M."/>
            <person name="Yi Z."/>
            <person name="Salas-Leiva J.S."/>
            <person name="Gallot-Lavallee L."/>
            <person name="Kops G.J.P.L."/>
            <person name="Archibald J.M."/>
            <person name="Simpson A.G.B."/>
            <person name="Roger A.J."/>
        </authorList>
    </citation>
    <scope>NUCLEOTIDE SEQUENCE</scope>
    <source>
        <strain evidence="1">BICM</strain>
    </source>
</reference>
<accession>A0A8J6E8F7</accession>
<evidence type="ECO:0000313" key="1">
    <source>
        <dbReference type="EMBL" id="KAG9391840.1"/>
    </source>
</evidence>
<organism evidence="1 2">
    <name type="scientific">Carpediemonas membranifera</name>
    <dbReference type="NCBI Taxonomy" id="201153"/>
    <lineage>
        <taxon>Eukaryota</taxon>
        <taxon>Metamonada</taxon>
        <taxon>Carpediemonas-like organisms</taxon>
        <taxon>Carpediemonas</taxon>
    </lineage>
</organism>
<dbReference type="Proteomes" id="UP000717585">
    <property type="component" value="Unassembled WGS sequence"/>
</dbReference>
<proteinExistence type="predicted"/>
<protein>
    <submittedName>
        <fullName evidence="1">Uncharacterized protein</fullName>
    </submittedName>
</protein>